<keyword evidence="6 12" id="KW-0812">Transmembrane</keyword>
<keyword evidence="5" id="KW-0349">Heme</keyword>
<dbReference type="PANTHER" id="PTHR43141:SF5">
    <property type="entry name" value="CYTOCHROME BD-I UBIQUINOL OXIDASE SUBUNIT 2"/>
    <property type="match status" value="1"/>
</dbReference>
<dbReference type="PANTHER" id="PTHR43141">
    <property type="entry name" value="CYTOCHROME BD2 SUBUNIT II"/>
    <property type="match status" value="1"/>
</dbReference>
<keyword evidence="14" id="KW-1185">Reference proteome</keyword>
<keyword evidence="10" id="KW-0408">Iron</keyword>
<feature type="transmembrane region" description="Helical" evidence="12">
    <location>
        <begin position="114"/>
        <end position="137"/>
    </location>
</feature>
<feature type="transmembrane region" description="Helical" evidence="12">
    <location>
        <begin position="157"/>
        <end position="180"/>
    </location>
</feature>
<keyword evidence="9 12" id="KW-1133">Transmembrane helix</keyword>
<feature type="transmembrane region" description="Helical" evidence="12">
    <location>
        <begin position="219"/>
        <end position="240"/>
    </location>
</feature>
<feature type="transmembrane region" description="Helical" evidence="12">
    <location>
        <begin position="297"/>
        <end position="320"/>
    </location>
</feature>
<evidence type="ECO:0000256" key="6">
    <source>
        <dbReference type="ARBA" id="ARBA00022692"/>
    </source>
</evidence>
<sequence length="358" mass="39345">MDLPSLWFGIVAFLFIGYFILDGFDFGVGMAIPVIGKTDTDRRVLINTIGPVWDLNETWVIVAGASLFAAFPEWYATIFSGFYLALLVILLALIARGVSFEYRHQGHGAKWTNWFDWMIFAGSVVPALLWGVAFANIVQGLPMDADFNYTGTFFDLLNPYALLGGLTTLSLFFYHGLIFLTRKTVGEIRERARALAWKVGIVVAVLAIAFLAWTVIAHFSVLGLVLALVAVLAFVGSWLTNLLHKDGLAFAFGALTVAAAVAALFASLFPNLLPNTADPTLSMTVANGSSSEYTLQIMTWAAVCILPFVLGYQAWTFWVFRKRIRRSHITGDHVDDAVDIEVERSRGRELAQAAASTN</sequence>
<evidence type="ECO:0000256" key="5">
    <source>
        <dbReference type="ARBA" id="ARBA00022617"/>
    </source>
</evidence>
<dbReference type="Proteomes" id="UP001525379">
    <property type="component" value="Unassembled WGS sequence"/>
</dbReference>
<evidence type="ECO:0000313" key="13">
    <source>
        <dbReference type="EMBL" id="MCT2042156.1"/>
    </source>
</evidence>
<dbReference type="RefSeq" id="WP_260103786.1">
    <property type="nucleotide sequence ID" value="NZ_JALXSQ010000005.1"/>
</dbReference>
<dbReference type="PIRSF" id="PIRSF000267">
    <property type="entry name" value="Cyt_oxidse_sub2"/>
    <property type="match status" value="1"/>
</dbReference>
<name>A0ABT2HV15_9MICO</name>
<dbReference type="Pfam" id="PF02322">
    <property type="entry name" value="Cyt_bd_oxida_II"/>
    <property type="match status" value="1"/>
</dbReference>
<protein>
    <submittedName>
        <fullName evidence="13">Cytochrome d ubiquinol oxidase subunit II</fullName>
    </submittedName>
</protein>
<evidence type="ECO:0000256" key="3">
    <source>
        <dbReference type="ARBA" id="ARBA00022448"/>
    </source>
</evidence>
<evidence type="ECO:0000256" key="4">
    <source>
        <dbReference type="ARBA" id="ARBA00022475"/>
    </source>
</evidence>
<proteinExistence type="inferred from homology"/>
<evidence type="ECO:0000256" key="11">
    <source>
        <dbReference type="ARBA" id="ARBA00023136"/>
    </source>
</evidence>
<evidence type="ECO:0000256" key="10">
    <source>
        <dbReference type="ARBA" id="ARBA00023004"/>
    </source>
</evidence>
<feature type="transmembrane region" description="Helical" evidence="12">
    <location>
        <begin position="192"/>
        <end position="213"/>
    </location>
</feature>
<comment type="subcellular location">
    <subcellularLocation>
        <location evidence="1">Cell membrane</location>
        <topology evidence="1">Multi-pass membrane protein</topology>
    </subcellularLocation>
</comment>
<accession>A0ABT2HV15</accession>
<keyword evidence="3" id="KW-0813">Transport</keyword>
<keyword evidence="4" id="KW-1003">Cell membrane</keyword>
<gene>
    <name evidence="13" type="primary">cydB</name>
    <name evidence="13" type="ORF">M3D15_02195</name>
</gene>
<evidence type="ECO:0000256" key="2">
    <source>
        <dbReference type="ARBA" id="ARBA00007543"/>
    </source>
</evidence>
<keyword evidence="8" id="KW-0249">Electron transport</keyword>
<feature type="transmembrane region" description="Helical" evidence="12">
    <location>
        <begin position="6"/>
        <end position="32"/>
    </location>
</feature>
<evidence type="ECO:0000313" key="14">
    <source>
        <dbReference type="Proteomes" id="UP001525379"/>
    </source>
</evidence>
<evidence type="ECO:0000256" key="8">
    <source>
        <dbReference type="ARBA" id="ARBA00022982"/>
    </source>
</evidence>
<dbReference type="NCBIfam" id="TIGR00203">
    <property type="entry name" value="cydB"/>
    <property type="match status" value="1"/>
</dbReference>
<keyword evidence="11 12" id="KW-0472">Membrane</keyword>
<evidence type="ECO:0000256" key="9">
    <source>
        <dbReference type="ARBA" id="ARBA00022989"/>
    </source>
</evidence>
<reference evidence="13 14" key="1">
    <citation type="submission" date="2022-04" db="EMBL/GenBank/DDBJ databases">
        <title>Human microbiome associated bacterial genomes.</title>
        <authorList>
            <person name="Sandstrom S."/>
            <person name="Salamzade R."/>
            <person name="Kalan L.R."/>
        </authorList>
    </citation>
    <scope>NUCLEOTIDE SEQUENCE [LARGE SCALE GENOMIC DNA]</scope>
    <source>
        <strain evidence="14">p3-SID1799</strain>
    </source>
</reference>
<organism evidence="13 14">
    <name type="scientific">Pseudoclavibacter albus</name>
    <dbReference type="NCBI Taxonomy" id="272241"/>
    <lineage>
        <taxon>Bacteria</taxon>
        <taxon>Bacillati</taxon>
        <taxon>Actinomycetota</taxon>
        <taxon>Actinomycetes</taxon>
        <taxon>Micrococcales</taxon>
        <taxon>Microbacteriaceae</taxon>
        <taxon>Pseudoclavibacter</taxon>
    </lineage>
</organism>
<evidence type="ECO:0000256" key="7">
    <source>
        <dbReference type="ARBA" id="ARBA00022723"/>
    </source>
</evidence>
<keyword evidence="7" id="KW-0479">Metal-binding</keyword>
<dbReference type="EMBL" id="JALXSQ010000005">
    <property type="protein sequence ID" value="MCT2042156.1"/>
    <property type="molecule type" value="Genomic_DNA"/>
</dbReference>
<dbReference type="InterPro" id="IPR003317">
    <property type="entry name" value="Cyt-d_oxidase_su2"/>
</dbReference>
<evidence type="ECO:0000256" key="1">
    <source>
        <dbReference type="ARBA" id="ARBA00004651"/>
    </source>
</evidence>
<comment type="caution">
    <text evidence="13">The sequence shown here is derived from an EMBL/GenBank/DDBJ whole genome shotgun (WGS) entry which is preliminary data.</text>
</comment>
<comment type="similarity">
    <text evidence="2">Belongs to the cytochrome ubiquinol oxidase subunit 2 family.</text>
</comment>
<feature type="transmembrane region" description="Helical" evidence="12">
    <location>
        <begin position="247"/>
        <end position="269"/>
    </location>
</feature>
<evidence type="ECO:0000256" key="12">
    <source>
        <dbReference type="SAM" id="Phobius"/>
    </source>
</evidence>
<feature type="transmembrane region" description="Helical" evidence="12">
    <location>
        <begin position="74"/>
        <end position="94"/>
    </location>
</feature>